<reference evidence="1" key="1">
    <citation type="submission" date="2021-06" db="EMBL/GenBank/DDBJ databases">
        <authorList>
            <person name="Kallberg Y."/>
            <person name="Tangrot J."/>
            <person name="Rosling A."/>
        </authorList>
    </citation>
    <scope>NUCLEOTIDE SEQUENCE</scope>
    <source>
        <strain evidence="1">CL356</strain>
    </source>
</reference>
<organism evidence="1 2">
    <name type="scientific">Acaulospora colombiana</name>
    <dbReference type="NCBI Taxonomy" id="27376"/>
    <lineage>
        <taxon>Eukaryota</taxon>
        <taxon>Fungi</taxon>
        <taxon>Fungi incertae sedis</taxon>
        <taxon>Mucoromycota</taxon>
        <taxon>Glomeromycotina</taxon>
        <taxon>Glomeromycetes</taxon>
        <taxon>Diversisporales</taxon>
        <taxon>Acaulosporaceae</taxon>
        <taxon>Acaulospora</taxon>
    </lineage>
</organism>
<proteinExistence type="predicted"/>
<accession>A0ACA9K668</accession>
<keyword evidence="2" id="KW-1185">Reference proteome</keyword>
<dbReference type="EMBL" id="CAJVPT010000999">
    <property type="protein sequence ID" value="CAG8454545.1"/>
    <property type="molecule type" value="Genomic_DNA"/>
</dbReference>
<name>A0ACA9K668_9GLOM</name>
<gene>
    <name evidence="1" type="ORF">ACOLOM_LOCUS909</name>
</gene>
<evidence type="ECO:0000313" key="1">
    <source>
        <dbReference type="EMBL" id="CAG8454545.1"/>
    </source>
</evidence>
<comment type="caution">
    <text evidence="1">The sequence shown here is derived from an EMBL/GenBank/DDBJ whole genome shotgun (WGS) entry which is preliminary data.</text>
</comment>
<evidence type="ECO:0000313" key="2">
    <source>
        <dbReference type="Proteomes" id="UP000789525"/>
    </source>
</evidence>
<sequence>MQLIFEIRRPPIFVGPIDQYRDADAFLLVYSTTSRETFTRIEHHYNRIISVKRCTCCGVPLAHRRSAFSIPIMLAGDNFDKVDKREVSREEGVRLAERLGCGFLETSTKTTLNVEICFYTLVRMIRENRERGKMIEADRSESERPRGEDKELKKKGKTLRNVICCGD</sequence>
<dbReference type="Proteomes" id="UP000789525">
    <property type="component" value="Unassembled WGS sequence"/>
</dbReference>
<protein>
    <submittedName>
        <fullName evidence="1">5040_t:CDS:1</fullName>
    </submittedName>
</protein>